<evidence type="ECO:0000313" key="2">
    <source>
        <dbReference type="EMBL" id="MBS6098219.1"/>
    </source>
</evidence>
<dbReference type="EMBL" id="JAHAGS010000184">
    <property type="protein sequence ID" value="MBS6098219.1"/>
    <property type="molecule type" value="Genomic_DNA"/>
</dbReference>
<dbReference type="InterPro" id="IPR004099">
    <property type="entry name" value="Pyr_nucl-diS_OxRdtase_dimer"/>
</dbReference>
<organism evidence="2 3">
    <name type="scientific">Streptococcus vestibularis</name>
    <dbReference type="NCBI Taxonomy" id="1343"/>
    <lineage>
        <taxon>Bacteria</taxon>
        <taxon>Bacillati</taxon>
        <taxon>Bacillota</taxon>
        <taxon>Bacilli</taxon>
        <taxon>Lactobacillales</taxon>
        <taxon>Streptococcaceae</taxon>
        <taxon>Streptococcus</taxon>
    </lineage>
</organism>
<dbReference type="Pfam" id="PF02852">
    <property type="entry name" value="Pyr_redox_dim"/>
    <property type="match status" value="1"/>
</dbReference>
<reference evidence="2" key="1">
    <citation type="submission" date="2021-05" db="EMBL/GenBank/DDBJ databases">
        <title>Infant gut strain persistence is associated with maternal origin, phylogeny, and functional potential including surface adhesion and iron acquisition.</title>
        <authorList>
            <person name="Lou Y.C."/>
        </authorList>
    </citation>
    <scope>NUCLEOTIDE SEQUENCE</scope>
    <source>
        <strain evidence="2">L3_122_031G1_dasL3_122_031G1_maxbin2.maxbin.025s ta_sub</strain>
    </source>
</reference>
<accession>A0A943M3Q2</accession>
<evidence type="ECO:0000259" key="1">
    <source>
        <dbReference type="Pfam" id="PF02852"/>
    </source>
</evidence>
<dbReference type="AlphaFoldDB" id="A0A943M3Q2"/>
<comment type="caution">
    <text evidence="2">The sequence shown here is derived from an EMBL/GenBank/DDBJ whole genome shotgun (WGS) entry which is preliminary data.</text>
</comment>
<name>A0A943M3Q2_STRVE</name>
<sequence length="72" mass="8125">DVTIKIVYDKDTRKVLGAQMVSRMDISMGIHMFSLAIQEGVTIDRLQLLDLFFLPHFNQPLSYIAKAAISAK</sequence>
<dbReference type="SUPFAM" id="SSF55424">
    <property type="entry name" value="FAD/NAD-linked reductases, dimerisation (C-terminal) domain"/>
    <property type="match status" value="1"/>
</dbReference>
<evidence type="ECO:0000313" key="3">
    <source>
        <dbReference type="Proteomes" id="UP000703822"/>
    </source>
</evidence>
<protein>
    <submittedName>
        <fullName evidence="2">NADH oxidase</fullName>
    </submittedName>
</protein>
<dbReference type="Proteomes" id="UP000703822">
    <property type="component" value="Unassembled WGS sequence"/>
</dbReference>
<gene>
    <name evidence="2" type="ORF">KH901_07170</name>
</gene>
<feature type="non-terminal residue" evidence="2">
    <location>
        <position position="1"/>
    </location>
</feature>
<dbReference type="Gene3D" id="3.30.390.30">
    <property type="match status" value="1"/>
</dbReference>
<dbReference type="InterPro" id="IPR016156">
    <property type="entry name" value="FAD/NAD-linked_Rdtase_dimer_sf"/>
</dbReference>
<feature type="domain" description="Pyridine nucleotide-disulphide oxidoreductase dimerisation" evidence="1">
    <location>
        <begin position="2"/>
        <end position="58"/>
    </location>
</feature>
<proteinExistence type="predicted"/>